<dbReference type="Proteomes" id="UP000478463">
    <property type="component" value="Chromosome"/>
</dbReference>
<dbReference type="RefSeq" id="WP_160941829.1">
    <property type="nucleotide sequence ID" value="NZ_CP063310.1"/>
</dbReference>
<dbReference type="AlphaFoldDB" id="A0A6L7IRN5"/>
<proteinExistence type="predicted"/>
<sequence length="171" mass="18827">MMGERAAAALLEEAARRGIDVWLDGGWGVDALVGEQTRPHDDLDVFVRRRDEAAFVALLEADGFSEAPRAFTMEDHTAWEAGDGRVVDLHVFEFADDGSLVFLGERYPASAFSGRGTVGGVEVRCIPAAEQVAFNCGYDFDADDVHDVRLLCERFGVPVPEEYRDAMRKEA</sequence>
<gene>
    <name evidence="1" type="ORF">GS424_006860</name>
</gene>
<name>A0A6L7IRN5_9ACTN</name>
<dbReference type="KEGG" id="egd:GS424_006860"/>
<dbReference type="InterPro" id="IPR019646">
    <property type="entry name" value="Aminoglyc_AdlTrfase"/>
</dbReference>
<dbReference type="EMBL" id="CP063310">
    <property type="protein sequence ID" value="QOS69556.1"/>
    <property type="molecule type" value="Genomic_DNA"/>
</dbReference>
<accession>A0A6L7IRN5</accession>
<protein>
    <submittedName>
        <fullName evidence="1">Aminoglycoside nucleotidyltransferase</fullName>
    </submittedName>
</protein>
<dbReference type="Pfam" id="PF10706">
    <property type="entry name" value="Aminoglyc_resit"/>
    <property type="match status" value="1"/>
</dbReference>
<dbReference type="GO" id="GO:0016740">
    <property type="term" value="F:transferase activity"/>
    <property type="evidence" value="ECO:0007669"/>
    <property type="project" value="UniProtKB-KW"/>
</dbReference>
<evidence type="ECO:0000313" key="1">
    <source>
        <dbReference type="EMBL" id="QOS69556.1"/>
    </source>
</evidence>
<reference evidence="1 2" key="1">
    <citation type="submission" date="2020-10" db="EMBL/GenBank/DDBJ databases">
        <title>Eggerthella sp. nov., isolated from human feces.</title>
        <authorList>
            <person name="Yajun G."/>
        </authorList>
    </citation>
    <scope>NUCLEOTIDE SEQUENCE [LARGE SCALE GENOMIC DNA]</scope>
    <source>
        <strain evidence="1 2">HF-1101</strain>
    </source>
</reference>
<dbReference type="Gene3D" id="3.30.460.40">
    <property type="match status" value="1"/>
</dbReference>
<keyword evidence="1" id="KW-0808">Transferase</keyword>
<evidence type="ECO:0000313" key="2">
    <source>
        <dbReference type="Proteomes" id="UP000478463"/>
    </source>
</evidence>
<organism evidence="1 2">
    <name type="scientific">Eggerthella guodeyinii</name>
    <dbReference type="NCBI Taxonomy" id="2690837"/>
    <lineage>
        <taxon>Bacteria</taxon>
        <taxon>Bacillati</taxon>
        <taxon>Actinomycetota</taxon>
        <taxon>Coriobacteriia</taxon>
        <taxon>Eggerthellales</taxon>
        <taxon>Eggerthellaceae</taxon>
        <taxon>Eggerthella</taxon>
    </lineage>
</organism>